<dbReference type="RefSeq" id="XP_021868742.1">
    <property type="nucleotide sequence ID" value="XM_022016866.1"/>
</dbReference>
<comment type="subcellular location">
    <subcellularLocation>
        <location evidence="1">Membrane</location>
        <topology evidence="1">Multi-pass membrane protein</topology>
    </subcellularLocation>
</comment>
<evidence type="ECO:0000256" key="2">
    <source>
        <dbReference type="ARBA" id="ARBA00022692"/>
    </source>
</evidence>
<dbReference type="EMBL" id="NBSH01000014">
    <property type="protein sequence ID" value="ORX34479.1"/>
    <property type="molecule type" value="Genomic_DNA"/>
</dbReference>
<feature type="transmembrane region" description="Helical" evidence="6">
    <location>
        <begin position="422"/>
        <end position="441"/>
    </location>
</feature>
<evidence type="ECO:0000313" key="9">
    <source>
        <dbReference type="Proteomes" id="UP000193218"/>
    </source>
</evidence>
<dbReference type="PANTHER" id="PTHR23501:SF198">
    <property type="entry name" value="AZOLE RESISTANCE PROTEIN 1-RELATED"/>
    <property type="match status" value="1"/>
</dbReference>
<keyword evidence="2 6" id="KW-0812">Transmembrane</keyword>
<feature type="transmembrane region" description="Helical" evidence="6">
    <location>
        <begin position="453"/>
        <end position="472"/>
    </location>
</feature>
<dbReference type="GO" id="GO:0005886">
    <property type="term" value="C:plasma membrane"/>
    <property type="evidence" value="ECO:0007669"/>
    <property type="project" value="TreeGrafter"/>
</dbReference>
<feature type="compositionally biased region" description="Low complexity" evidence="5">
    <location>
        <begin position="28"/>
        <end position="62"/>
    </location>
</feature>
<dbReference type="InterPro" id="IPR036259">
    <property type="entry name" value="MFS_trans_sf"/>
</dbReference>
<dbReference type="InterPro" id="IPR011701">
    <property type="entry name" value="MFS"/>
</dbReference>
<dbReference type="GO" id="GO:0022857">
    <property type="term" value="F:transmembrane transporter activity"/>
    <property type="evidence" value="ECO:0007669"/>
    <property type="project" value="InterPro"/>
</dbReference>
<dbReference type="GeneID" id="33558675"/>
<feature type="region of interest" description="Disordered" evidence="5">
    <location>
        <begin position="1"/>
        <end position="71"/>
    </location>
</feature>
<evidence type="ECO:0000259" key="7">
    <source>
        <dbReference type="PROSITE" id="PS50850"/>
    </source>
</evidence>
<evidence type="ECO:0000256" key="5">
    <source>
        <dbReference type="SAM" id="MobiDB-lite"/>
    </source>
</evidence>
<gene>
    <name evidence="8" type="ORF">BD324DRAFT_636095</name>
</gene>
<feature type="transmembrane region" description="Helical" evidence="6">
    <location>
        <begin position="385"/>
        <end position="410"/>
    </location>
</feature>
<dbReference type="InParanoid" id="A0A1Y1U8V8"/>
<sequence length="673" mass="72384">MSSSSTMSASTPTLNHTEMDVSTKQATSSKAPSVHSHASASQSASSHAPSKPVTASPTAAGPKEGKGPPKGTAAFQAPLDIPKWRFWLVFLSLLVSIFLFALDQLILATAIPKITAAFDALSELSWVVNAFFLTLLGFNLMYSQWLQIFPSKHVILFAVFIFEVGSLISGVAPSMDVLIFGRAVSGVGAAGLFSGGMIITAELTTLHERPKYFGLFGACFALASVIGPLIGGAFADHVSWRWCFYINLPFGGIAMAMITVFQPASHPLGRKDSYKGYSKEMLQQLLRCDWLGVAFSMAWGCCLILALQWGGVTKAWNDGSVIACLVMTAVLPVLFILYENWLGDQAMFRLALIKRRSIAGASVVLFCLFADMMFIIYYLSLNFQAVYHFSGVKAGVHLLPLILVQVAVLIASSRIIPKIGRYKWVIVAGPVFIALACGLFYTVKYGDDVGKLYGFQVIFGIGIGLAMQNSMLSVQYDLKAQPWLIGAGTGTAVFIGFAGRILGISLAGSVFENTIQTNLHKYVPDLPQQLVYAVVNSAEAVWTVIPDQLRPNVLVAYTHSLRNVYIMGVPFAVIGFFGALVIRDDKMQSKAEEQAVIAANREKEALAKAAAEGKSVTPTDAEKVQAVQDAVSDEREQQEAIALAAVAPVPEAVVEGGPDARVLIDTQNGKSPV</sequence>
<dbReference type="OrthoDB" id="10021397at2759"/>
<feature type="transmembrane region" description="Helical" evidence="6">
    <location>
        <begin position="179"/>
        <end position="200"/>
    </location>
</feature>
<keyword evidence="3 6" id="KW-1133">Transmembrane helix</keyword>
<evidence type="ECO:0000313" key="8">
    <source>
        <dbReference type="EMBL" id="ORX34479.1"/>
    </source>
</evidence>
<keyword evidence="9" id="KW-1185">Reference proteome</keyword>
<dbReference type="Proteomes" id="UP000193218">
    <property type="component" value="Unassembled WGS sequence"/>
</dbReference>
<reference evidence="8 9" key="1">
    <citation type="submission" date="2017-03" db="EMBL/GenBank/DDBJ databases">
        <title>Widespread Adenine N6-methylation of Active Genes in Fungi.</title>
        <authorList>
            <consortium name="DOE Joint Genome Institute"/>
            <person name="Mondo S.J."/>
            <person name="Dannebaum R.O."/>
            <person name="Kuo R.C."/>
            <person name="Louie K.B."/>
            <person name="Bewick A.J."/>
            <person name="Labutti K."/>
            <person name="Haridas S."/>
            <person name="Kuo A."/>
            <person name="Salamov A."/>
            <person name="Ahrendt S.R."/>
            <person name="Lau R."/>
            <person name="Bowen B.P."/>
            <person name="Lipzen A."/>
            <person name="Sullivan W."/>
            <person name="Andreopoulos W.B."/>
            <person name="Clum A."/>
            <person name="Lindquist E."/>
            <person name="Daum C."/>
            <person name="Northen T.R."/>
            <person name="Ramamoorthy G."/>
            <person name="Schmitz R.J."/>
            <person name="Gryganskyi A."/>
            <person name="Culley D."/>
            <person name="Magnuson J."/>
            <person name="James T.Y."/>
            <person name="O'Malley M.A."/>
            <person name="Stajich J.E."/>
            <person name="Spatafora J.W."/>
            <person name="Visel A."/>
            <person name="Grigoriev I.V."/>
        </authorList>
    </citation>
    <scope>NUCLEOTIDE SEQUENCE [LARGE SCALE GENOMIC DNA]</scope>
    <source>
        <strain evidence="8 9">NRRL Y-17943</strain>
    </source>
</reference>
<feature type="domain" description="Major facilitator superfamily (MFS) profile" evidence="7">
    <location>
        <begin position="89"/>
        <end position="587"/>
    </location>
</feature>
<dbReference type="PROSITE" id="PS50850">
    <property type="entry name" value="MFS"/>
    <property type="match status" value="1"/>
</dbReference>
<keyword evidence="4 6" id="KW-0472">Membrane</keyword>
<feature type="transmembrane region" description="Helical" evidence="6">
    <location>
        <begin position="86"/>
        <end position="112"/>
    </location>
</feature>
<feature type="compositionally biased region" description="Polar residues" evidence="5">
    <location>
        <begin position="12"/>
        <end position="27"/>
    </location>
</feature>
<feature type="transmembrane region" description="Helical" evidence="6">
    <location>
        <begin position="484"/>
        <end position="511"/>
    </location>
</feature>
<dbReference type="SUPFAM" id="SSF103473">
    <property type="entry name" value="MFS general substrate transporter"/>
    <property type="match status" value="1"/>
</dbReference>
<accession>A0A1Y1U8V8</accession>
<feature type="transmembrane region" description="Helical" evidence="6">
    <location>
        <begin position="285"/>
        <end position="307"/>
    </location>
</feature>
<organism evidence="8 9">
    <name type="scientific">Kockovaella imperatae</name>
    <dbReference type="NCBI Taxonomy" id="4999"/>
    <lineage>
        <taxon>Eukaryota</taxon>
        <taxon>Fungi</taxon>
        <taxon>Dikarya</taxon>
        <taxon>Basidiomycota</taxon>
        <taxon>Agaricomycotina</taxon>
        <taxon>Tremellomycetes</taxon>
        <taxon>Tremellales</taxon>
        <taxon>Cuniculitremaceae</taxon>
        <taxon>Kockovaella</taxon>
    </lineage>
</organism>
<dbReference type="Pfam" id="PF07690">
    <property type="entry name" value="MFS_1"/>
    <property type="match status" value="1"/>
</dbReference>
<feature type="transmembrane region" description="Helical" evidence="6">
    <location>
        <begin position="244"/>
        <end position="264"/>
    </location>
</feature>
<feature type="transmembrane region" description="Helical" evidence="6">
    <location>
        <begin position="564"/>
        <end position="582"/>
    </location>
</feature>
<dbReference type="STRING" id="4999.A0A1Y1U8V8"/>
<dbReference type="Gene3D" id="1.20.1720.10">
    <property type="entry name" value="Multidrug resistance protein D"/>
    <property type="match status" value="1"/>
</dbReference>
<feature type="compositionally biased region" description="Low complexity" evidence="5">
    <location>
        <begin position="1"/>
        <end position="11"/>
    </location>
</feature>
<dbReference type="PRINTS" id="PR01036">
    <property type="entry name" value="TCRTETB"/>
</dbReference>
<feature type="transmembrane region" description="Helical" evidence="6">
    <location>
        <begin position="319"/>
        <end position="338"/>
    </location>
</feature>
<feature type="transmembrane region" description="Helical" evidence="6">
    <location>
        <begin position="358"/>
        <end position="379"/>
    </location>
</feature>
<feature type="transmembrane region" description="Helical" evidence="6">
    <location>
        <begin position="212"/>
        <end position="232"/>
    </location>
</feature>
<evidence type="ECO:0000256" key="4">
    <source>
        <dbReference type="ARBA" id="ARBA00023136"/>
    </source>
</evidence>
<evidence type="ECO:0000256" key="6">
    <source>
        <dbReference type="SAM" id="Phobius"/>
    </source>
</evidence>
<proteinExistence type="predicted"/>
<dbReference type="PANTHER" id="PTHR23501">
    <property type="entry name" value="MAJOR FACILITATOR SUPERFAMILY"/>
    <property type="match status" value="1"/>
</dbReference>
<evidence type="ECO:0000256" key="3">
    <source>
        <dbReference type="ARBA" id="ARBA00022989"/>
    </source>
</evidence>
<dbReference type="AlphaFoldDB" id="A0A1Y1U8V8"/>
<feature type="transmembrane region" description="Helical" evidence="6">
    <location>
        <begin position="154"/>
        <end position="173"/>
    </location>
</feature>
<dbReference type="CDD" id="cd17502">
    <property type="entry name" value="MFS_Azr1_MDR_like"/>
    <property type="match status" value="1"/>
</dbReference>
<protein>
    <submittedName>
        <fullName evidence="8">Major facilitator superfamily domain-containing protein</fullName>
    </submittedName>
</protein>
<comment type="caution">
    <text evidence="8">The sequence shown here is derived from an EMBL/GenBank/DDBJ whole genome shotgun (WGS) entry which is preliminary data.</text>
</comment>
<name>A0A1Y1U8V8_9TREE</name>
<dbReference type="InterPro" id="IPR020846">
    <property type="entry name" value="MFS_dom"/>
</dbReference>
<evidence type="ECO:0000256" key="1">
    <source>
        <dbReference type="ARBA" id="ARBA00004141"/>
    </source>
</evidence>
<dbReference type="Gene3D" id="1.20.1250.20">
    <property type="entry name" value="MFS general substrate transporter like domains"/>
    <property type="match status" value="1"/>
</dbReference>
<feature type="transmembrane region" description="Helical" evidence="6">
    <location>
        <begin position="124"/>
        <end position="142"/>
    </location>
</feature>